<reference evidence="7 8" key="1">
    <citation type="journal article" date="1992" name="Lakartidningen">
        <title>[Penicillin V and not amoxicillin is the first choice preparation in acute otitis].</title>
        <authorList>
            <person name="Kamme C."/>
            <person name="Lundgren K."/>
            <person name="Prellner K."/>
        </authorList>
    </citation>
    <scope>NUCLEOTIDE SEQUENCE [LARGE SCALE GENOMIC DNA]</scope>
    <source>
        <strain evidence="7 8">PC3053II</strain>
    </source>
</reference>
<keyword evidence="2" id="KW-1003">Cell membrane</keyword>
<dbReference type="InterPro" id="IPR022791">
    <property type="entry name" value="L-PG_synthase/AglD"/>
</dbReference>
<comment type="subcellular location">
    <subcellularLocation>
        <location evidence="1">Cell membrane</location>
        <topology evidence="1">Multi-pass membrane protein</topology>
    </subcellularLocation>
</comment>
<proteinExistence type="predicted"/>
<feature type="transmembrane region" description="Helical" evidence="6">
    <location>
        <begin position="127"/>
        <end position="149"/>
    </location>
</feature>
<dbReference type="GO" id="GO:0005886">
    <property type="term" value="C:plasma membrane"/>
    <property type="evidence" value="ECO:0007669"/>
    <property type="project" value="UniProtKB-SubCell"/>
</dbReference>
<keyword evidence="3 6" id="KW-0812">Transmembrane</keyword>
<evidence type="ECO:0000256" key="5">
    <source>
        <dbReference type="ARBA" id="ARBA00023136"/>
    </source>
</evidence>
<dbReference type="RefSeq" id="WP_147532060.1">
    <property type="nucleotide sequence ID" value="NZ_SAYI01000023.1"/>
</dbReference>
<evidence type="ECO:0000313" key="8">
    <source>
        <dbReference type="Proteomes" id="UP000322327"/>
    </source>
</evidence>
<feature type="transmembrane region" description="Helical" evidence="6">
    <location>
        <begin position="164"/>
        <end position="185"/>
    </location>
</feature>
<feature type="transmembrane region" description="Helical" evidence="6">
    <location>
        <begin position="103"/>
        <end position="120"/>
    </location>
</feature>
<dbReference type="GO" id="GO:0004672">
    <property type="term" value="F:protein kinase activity"/>
    <property type="evidence" value="ECO:0007669"/>
    <property type="project" value="InterPro"/>
</dbReference>
<feature type="transmembrane region" description="Helical" evidence="6">
    <location>
        <begin position="223"/>
        <end position="244"/>
    </location>
</feature>
<dbReference type="Proteomes" id="UP000322327">
    <property type="component" value="Unassembled WGS sequence"/>
</dbReference>
<evidence type="ECO:0000256" key="4">
    <source>
        <dbReference type="ARBA" id="ARBA00022989"/>
    </source>
</evidence>
<dbReference type="AlphaFoldDB" id="A0A5C8FUU5"/>
<evidence type="ECO:0000256" key="6">
    <source>
        <dbReference type="SAM" id="Phobius"/>
    </source>
</evidence>
<organism evidence="7 8">
    <name type="scientific">Brachyspira aalborgi</name>
    <dbReference type="NCBI Taxonomy" id="29522"/>
    <lineage>
        <taxon>Bacteria</taxon>
        <taxon>Pseudomonadati</taxon>
        <taxon>Spirochaetota</taxon>
        <taxon>Spirochaetia</taxon>
        <taxon>Brachyspirales</taxon>
        <taxon>Brachyspiraceae</taxon>
        <taxon>Brachyspira</taxon>
    </lineage>
</organism>
<evidence type="ECO:0000256" key="2">
    <source>
        <dbReference type="ARBA" id="ARBA00022475"/>
    </source>
</evidence>
<dbReference type="Pfam" id="PF03706">
    <property type="entry name" value="LPG_synthase_TM"/>
    <property type="match status" value="1"/>
</dbReference>
<name>A0A5C8FUU5_9SPIR</name>
<dbReference type="PROSITE" id="PS00109">
    <property type="entry name" value="PROTEIN_KINASE_TYR"/>
    <property type="match status" value="1"/>
</dbReference>
<dbReference type="SUPFAM" id="SSF56112">
    <property type="entry name" value="Protein kinase-like (PK-like)"/>
    <property type="match status" value="1"/>
</dbReference>
<accession>A0A5C8FUU5</accession>
<evidence type="ECO:0000256" key="3">
    <source>
        <dbReference type="ARBA" id="ARBA00022692"/>
    </source>
</evidence>
<dbReference type="InterPro" id="IPR011009">
    <property type="entry name" value="Kinase-like_dom_sf"/>
</dbReference>
<dbReference type="InterPro" id="IPR008266">
    <property type="entry name" value="Tyr_kinase_AS"/>
</dbReference>
<evidence type="ECO:0000313" key="7">
    <source>
        <dbReference type="EMBL" id="TXJ53407.1"/>
    </source>
</evidence>
<feature type="transmembrane region" description="Helical" evidence="6">
    <location>
        <begin position="77"/>
        <end position="97"/>
    </location>
</feature>
<comment type="caution">
    <text evidence="7">The sequence shown here is derived from an EMBL/GenBank/DDBJ whole genome shotgun (WGS) entry which is preliminary data.</text>
</comment>
<keyword evidence="5 6" id="KW-0472">Membrane</keyword>
<sequence length="602" mass="71446">MSVYVLFAIILFFIGTLIKSYRAIYILYPYINKPIKPYFRSAFIGFLIDFIFPFRISDLVRTFYFSRLTKTSFRMSLSLAFIERVFDLILAFFILLFFNIKSISILLLFIFSMSIFLFCNSKILKKIYYLIVSIFNDSIKSFLLGFYWALYRLKIELIDNRKKLLIFSLLSVFMWIFNIFSVIVLKSAMKDINLSELILHQFTDLTSAGIIKSLYTFNGIDLANYIIYLTIPNIIIFIISFMPFKEKDKKYYLKIIPFASNDISIPFFKYYFNNKYSKNDEAYYNMTNDCAIIKDLSAASEAKTYLMQDKDNKLFIRKIALAEASIKLKLQFEWLNKNQNLPLPKIFNSVDKDNLFSYDMEYFANGETFFTAIHYIEANNSFEIIKEIIDRLNINYLNFKKLDNNEIINSIYKEHILNNIKFICSNPKYRDIAKYEYITVNNKKLPNILNMLEELKYFHFSLKHDISYIHGDLTIENILVDSSKNYIIIDPAPRYNNVFAEYSKLFQSLHGKYEYVKSLDNFLVEQNNIEYPDYSTLKYNEIFNLLKNYIKDKFGTLELKIIYFYEAICYIRAMGYMIKLNKKNSILMLALAGLALEEWKKL</sequence>
<gene>
    <name evidence="7" type="ORF">EPJ76_11915</name>
</gene>
<feature type="transmembrane region" description="Helical" evidence="6">
    <location>
        <begin position="38"/>
        <end position="56"/>
    </location>
</feature>
<protein>
    <submittedName>
        <fullName evidence="7">Flippase-like domain-containing protein</fullName>
    </submittedName>
</protein>
<keyword evidence="4 6" id="KW-1133">Transmembrane helix</keyword>
<dbReference type="EMBL" id="SAYI01000023">
    <property type="protein sequence ID" value="TXJ53407.1"/>
    <property type="molecule type" value="Genomic_DNA"/>
</dbReference>
<evidence type="ECO:0000256" key="1">
    <source>
        <dbReference type="ARBA" id="ARBA00004651"/>
    </source>
</evidence>